<dbReference type="SUPFAM" id="SSF56112">
    <property type="entry name" value="Protein kinase-like (PK-like)"/>
    <property type="match status" value="2"/>
</dbReference>
<evidence type="ECO:0000256" key="11">
    <source>
        <dbReference type="PROSITE-ProRule" id="PRU10141"/>
    </source>
</evidence>
<feature type="domain" description="Protein kinase" evidence="13">
    <location>
        <begin position="400"/>
        <end position="687"/>
    </location>
</feature>
<keyword evidence="3" id="KW-0723">Serine/threonine-protein kinase</keyword>
<evidence type="ECO:0000256" key="6">
    <source>
        <dbReference type="ARBA" id="ARBA00022777"/>
    </source>
</evidence>
<accession>A0A9N7UDG1</accession>
<dbReference type="InterPro" id="IPR042521">
    <property type="entry name" value="DYRK"/>
</dbReference>
<evidence type="ECO:0000256" key="4">
    <source>
        <dbReference type="ARBA" id="ARBA00022679"/>
    </source>
</evidence>
<dbReference type="SMART" id="SM00220">
    <property type="entry name" value="S_TKc"/>
    <property type="match status" value="1"/>
</dbReference>
<dbReference type="GO" id="GO:0004712">
    <property type="term" value="F:protein serine/threonine/tyrosine kinase activity"/>
    <property type="evidence" value="ECO:0007669"/>
    <property type="project" value="UniProtKB-EC"/>
</dbReference>
<dbReference type="GO" id="GO:0005856">
    <property type="term" value="C:cytoskeleton"/>
    <property type="evidence" value="ECO:0007669"/>
    <property type="project" value="TreeGrafter"/>
</dbReference>
<comment type="caution">
    <text evidence="14">The sequence shown here is derived from an EMBL/GenBank/DDBJ whole genome shotgun (WGS) entry which is preliminary data.</text>
</comment>
<comment type="catalytic activity">
    <reaction evidence="8">
        <text>L-seryl-[protein] + ATP = O-phospho-L-seryl-[protein] + ADP + H(+)</text>
        <dbReference type="Rhea" id="RHEA:17989"/>
        <dbReference type="Rhea" id="RHEA-COMP:9863"/>
        <dbReference type="Rhea" id="RHEA-COMP:11604"/>
        <dbReference type="ChEBI" id="CHEBI:15378"/>
        <dbReference type="ChEBI" id="CHEBI:29999"/>
        <dbReference type="ChEBI" id="CHEBI:30616"/>
        <dbReference type="ChEBI" id="CHEBI:83421"/>
        <dbReference type="ChEBI" id="CHEBI:456216"/>
        <dbReference type="EC" id="2.7.12.1"/>
    </reaction>
</comment>
<feature type="region of interest" description="Disordered" evidence="12">
    <location>
        <begin position="704"/>
        <end position="729"/>
    </location>
</feature>
<evidence type="ECO:0000256" key="9">
    <source>
        <dbReference type="ARBA" id="ARBA00049308"/>
    </source>
</evidence>
<sequence length="729" mass="84185">MGCTKSCREEKRYPLGTSSHLHTFMKPTITYLRKTQTFDTTSTAMSPEYVLRNFKKYLTKYEQKEIKDYKQVWYIGKRAKKIDASQTRHSNSGYDTKEGIYRALINDHLGYRYQILEVLGQGFSGQILKCMDHKPMHLVAIKVITNKDIVHDLAMPEKDILKALQQFDKDNSANNVHMKEKFYFRSHLCIIFDLFLTDQHGSNHTNESEFTVEELKKYTMDMLECLQLLKEKIVHSDLNSKMSPKKDKRSVLSPKTNAKNRVCPTVLISIAKGSQETQIDLSHKQPSALPGGKEKSPLGPSSQLPTVMKPTVTRLQTTQSVSETSSAIKPAMSPEYVLENFKKYLTNYEQKEIKDYKQVWYIGKQAKKIDASKIRPSNSGYDTKDGIYSAIVNDHLAYCYQILEVVGQGYSGQILKCMDHKTNQLVAIKVIRNKDIIYQTVLPEVKILEALRESDKDNSANIVHMKEKFYFRSHLCIILDLFLKDLHELCHTNKVKVTEEEQKKYTMEILKCLQLLRETKIVHGDLKPENLLIYKKDDEMHIAVTDFGGSYFMTEDDRPRLFTKEYMSPELLLGKKCGPPTDMWSLGCTIAELHCGFRLFHGCDLPYVFNRIMEVLGVPPPELLREAPKRKFFFDSDGIPYIRQCRTNLETKLNSIDVHFINFIYRCLEYDPKKRMTPKQALQHPWIHDKLKCATRAGKTISNASVASSNNTSELLKRRKMPSSLPKRL</sequence>
<protein>
    <recommendedName>
        <fullName evidence="2">dual-specificity kinase</fullName>
        <ecNumber evidence="2">2.7.12.1</ecNumber>
    </recommendedName>
</protein>
<gene>
    <name evidence="14" type="ORF">PLEPLA_LOCUS16212</name>
</gene>
<dbReference type="Gene3D" id="3.30.200.20">
    <property type="entry name" value="Phosphorylase Kinase, domain 1"/>
    <property type="match status" value="2"/>
</dbReference>
<reference evidence="14" key="1">
    <citation type="submission" date="2020-03" db="EMBL/GenBank/DDBJ databases">
        <authorList>
            <person name="Weist P."/>
        </authorList>
    </citation>
    <scope>NUCLEOTIDE SEQUENCE</scope>
</reference>
<dbReference type="EMBL" id="CADEAL010001035">
    <property type="protein sequence ID" value="CAB1428246.1"/>
    <property type="molecule type" value="Genomic_DNA"/>
</dbReference>
<dbReference type="PANTHER" id="PTHR24058">
    <property type="entry name" value="DUAL SPECIFICITY PROTEIN KINASE"/>
    <property type="match status" value="1"/>
</dbReference>
<dbReference type="PROSITE" id="PS00108">
    <property type="entry name" value="PROTEIN_KINASE_ST"/>
    <property type="match status" value="1"/>
</dbReference>
<dbReference type="EC" id="2.7.12.1" evidence="2"/>
<comment type="similarity">
    <text evidence="1">Belongs to the protein kinase superfamily. CMGC Ser/Thr protein kinase family. MNB/DYRK subfamily.</text>
</comment>
<dbReference type="AlphaFoldDB" id="A0A9N7UDG1"/>
<dbReference type="InterPro" id="IPR000719">
    <property type="entry name" value="Prot_kinase_dom"/>
</dbReference>
<keyword evidence="5 11" id="KW-0547">Nucleotide-binding</keyword>
<keyword evidence="15" id="KW-1185">Reference proteome</keyword>
<dbReference type="GO" id="GO:0005524">
    <property type="term" value="F:ATP binding"/>
    <property type="evidence" value="ECO:0007669"/>
    <property type="project" value="UniProtKB-UniRule"/>
</dbReference>
<feature type="compositionally biased region" description="Basic residues" evidence="12">
    <location>
        <begin position="717"/>
        <end position="729"/>
    </location>
</feature>
<dbReference type="InterPro" id="IPR050494">
    <property type="entry name" value="Ser_Thr_dual-spec_kinase"/>
</dbReference>
<dbReference type="PROSITE" id="PS00107">
    <property type="entry name" value="PROTEIN_KINASE_ATP"/>
    <property type="match status" value="1"/>
</dbReference>
<dbReference type="GO" id="GO:0004674">
    <property type="term" value="F:protein serine/threonine kinase activity"/>
    <property type="evidence" value="ECO:0007669"/>
    <property type="project" value="UniProtKB-KW"/>
</dbReference>
<name>A0A9N7UDG1_PLEPL</name>
<keyword evidence="4" id="KW-0808">Transferase</keyword>
<evidence type="ECO:0000256" key="8">
    <source>
        <dbReference type="ARBA" id="ARBA00049003"/>
    </source>
</evidence>
<evidence type="ECO:0000256" key="5">
    <source>
        <dbReference type="ARBA" id="ARBA00022741"/>
    </source>
</evidence>
<dbReference type="Gene3D" id="3.30.10.30">
    <property type="entry name" value="DYRK"/>
    <property type="match status" value="2"/>
</dbReference>
<evidence type="ECO:0000256" key="12">
    <source>
        <dbReference type="SAM" id="MobiDB-lite"/>
    </source>
</evidence>
<evidence type="ECO:0000256" key="1">
    <source>
        <dbReference type="ARBA" id="ARBA00008867"/>
    </source>
</evidence>
<dbReference type="InterPro" id="IPR011009">
    <property type="entry name" value="Kinase-like_dom_sf"/>
</dbReference>
<evidence type="ECO:0000256" key="7">
    <source>
        <dbReference type="ARBA" id="ARBA00022840"/>
    </source>
</evidence>
<dbReference type="GO" id="GO:0005737">
    <property type="term" value="C:cytoplasm"/>
    <property type="evidence" value="ECO:0007669"/>
    <property type="project" value="TreeGrafter"/>
</dbReference>
<dbReference type="Pfam" id="PF00069">
    <property type="entry name" value="Pkinase"/>
    <property type="match status" value="2"/>
</dbReference>
<evidence type="ECO:0000256" key="2">
    <source>
        <dbReference type="ARBA" id="ARBA00013203"/>
    </source>
</evidence>
<evidence type="ECO:0000313" key="14">
    <source>
        <dbReference type="EMBL" id="CAB1428246.1"/>
    </source>
</evidence>
<evidence type="ECO:0000259" key="13">
    <source>
        <dbReference type="PROSITE" id="PS50011"/>
    </source>
</evidence>
<evidence type="ECO:0000256" key="10">
    <source>
        <dbReference type="ARBA" id="ARBA00051680"/>
    </source>
</evidence>
<comment type="catalytic activity">
    <reaction evidence="10">
        <text>L-tyrosyl-[protein] + ATP = O-phospho-L-tyrosyl-[protein] + ADP + H(+)</text>
        <dbReference type="Rhea" id="RHEA:10596"/>
        <dbReference type="Rhea" id="RHEA-COMP:10136"/>
        <dbReference type="Rhea" id="RHEA-COMP:20101"/>
        <dbReference type="ChEBI" id="CHEBI:15378"/>
        <dbReference type="ChEBI" id="CHEBI:30616"/>
        <dbReference type="ChEBI" id="CHEBI:46858"/>
        <dbReference type="ChEBI" id="CHEBI:61978"/>
        <dbReference type="ChEBI" id="CHEBI:456216"/>
        <dbReference type="EC" id="2.7.12.1"/>
    </reaction>
</comment>
<feature type="region of interest" description="Disordered" evidence="12">
    <location>
        <begin position="277"/>
        <end position="307"/>
    </location>
</feature>
<evidence type="ECO:0000256" key="3">
    <source>
        <dbReference type="ARBA" id="ARBA00022527"/>
    </source>
</evidence>
<feature type="compositionally biased region" description="Low complexity" evidence="12">
    <location>
        <begin position="704"/>
        <end position="713"/>
    </location>
</feature>
<feature type="binding site" evidence="11">
    <location>
        <position position="429"/>
    </location>
    <ligand>
        <name>ATP</name>
        <dbReference type="ChEBI" id="CHEBI:30616"/>
    </ligand>
</feature>
<evidence type="ECO:0000313" key="15">
    <source>
        <dbReference type="Proteomes" id="UP001153269"/>
    </source>
</evidence>
<dbReference type="InterPro" id="IPR008271">
    <property type="entry name" value="Ser/Thr_kinase_AS"/>
</dbReference>
<comment type="catalytic activity">
    <reaction evidence="9">
        <text>L-threonyl-[protein] + ATP = O-phospho-L-threonyl-[protein] + ADP + H(+)</text>
        <dbReference type="Rhea" id="RHEA:46608"/>
        <dbReference type="Rhea" id="RHEA-COMP:11060"/>
        <dbReference type="Rhea" id="RHEA-COMP:11605"/>
        <dbReference type="ChEBI" id="CHEBI:15378"/>
        <dbReference type="ChEBI" id="CHEBI:30013"/>
        <dbReference type="ChEBI" id="CHEBI:30616"/>
        <dbReference type="ChEBI" id="CHEBI:61977"/>
        <dbReference type="ChEBI" id="CHEBI:456216"/>
        <dbReference type="EC" id="2.7.12.1"/>
    </reaction>
</comment>
<dbReference type="InterPro" id="IPR017441">
    <property type="entry name" value="Protein_kinase_ATP_BS"/>
</dbReference>
<dbReference type="PROSITE" id="PS50011">
    <property type="entry name" value="PROTEIN_KINASE_DOM"/>
    <property type="match status" value="1"/>
</dbReference>
<dbReference type="Gene3D" id="1.10.510.10">
    <property type="entry name" value="Transferase(Phosphotransferase) domain 1"/>
    <property type="match status" value="1"/>
</dbReference>
<dbReference type="PANTHER" id="PTHR24058:SF22">
    <property type="entry name" value="DUAL SPECIFICITY TYROSINE-PHOSPHORYLATION-REGULATED KINASE 4"/>
    <property type="match status" value="1"/>
</dbReference>
<keyword evidence="6" id="KW-0418">Kinase</keyword>
<keyword evidence="7 11" id="KW-0067">ATP-binding</keyword>
<proteinExistence type="inferred from homology"/>
<organism evidence="14 15">
    <name type="scientific">Pleuronectes platessa</name>
    <name type="common">European plaice</name>
    <dbReference type="NCBI Taxonomy" id="8262"/>
    <lineage>
        <taxon>Eukaryota</taxon>
        <taxon>Metazoa</taxon>
        <taxon>Chordata</taxon>
        <taxon>Craniata</taxon>
        <taxon>Vertebrata</taxon>
        <taxon>Euteleostomi</taxon>
        <taxon>Actinopterygii</taxon>
        <taxon>Neopterygii</taxon>
        <taxon>Teleostei</taxon>
        <taxon>Neoteleostei</taxon>
        <taxon>Acanthomorphata</taxon>
        <taxon>Carangaria</taxon>
        <taxon>Pleuronectiformes</taxon>
        <taxon>Pleuronectoidei</taxon>
        <taxon>Pleuronectidae</taxon>
        <taxon>Pleuronectes</taxon>
    </lineage>
</organism>
<dbReference type="Proteomes" id="UP001153269">
    <property type="component" value="Unassembled WGS sequence"/>
</dbReference>